<protein>
    <submittedName>
        <fullName evidence="2">Uncharacterized protein</fullName>
    </submittedName>
</protein>
<accession>A0A5X5IR47</accession>
<name>A0A5X5IR47_SALET</name>
<keyword evidence="1" id="KW-0812">Transmembrane</keyword>
<sequence>MENNPEEIPFSWGRLILAFIIFIYLMTYSFLSIKYLFLSWSGDFSFLGRILHFNNTFTVNEEIKLAIFTTFGAILGGATLGITSLHKYAAVNKKLDIDHLWGYLMAPILSVIIGILIF</sequence>
<evidence type="ECO:0000313" key="2">
    <source>
        <dbReference type="EMBL" id="ECX1010447.1"/>
    </source>
</evidence>
<dbReference type="EMBL" id="AAKZJA010000108">
    <property type="protein sequence ID" value="ECX1010447.1"/>
    <property type="molecule type" value="Genomic_DNA"/>
</dbReference>
<organism evidence="2">
    <name type="scientific">Salmonella enterica subsp. enterica serovar Schwarzengrund</name>
    <dbReference type="NCBI Taxonomy" id="340190"/>
    <lineage>
        <taxon>Bacteria</taxon>
        <taxon>Pseudomonadati</taxon>
        <taxon>Pseudomonadota</taxon>
        <taxon>Gammaproteobacteria</taxon>
        <taxon>Enterobacterales</taxon>
        <taxon>Enterobacteriaceae</taxon>
        <taxon>Salmonella</taxon>
    </lineage>
</organism>
<keyword evidence="1" id="KW-0472">Membrane</keyword>
<comment type="caution">
    <text evidence="2">The sequence shown here is derived from an EMBL/GenBank/DDBJ whole genome shotgun (WGS) entry which is preliminary data.</text>
</comment>
<feature type="transmembrane region" description="Helical" evidence="1">
    <location>
        <begin position="100"/>
        <end position="117"/>
    </location>
</feature>
<keyword evidence="1" id="KW-1133">Transmembrane helix</keyword>
<evidence type="ECO:0000256" key="1">
    <source>
        <dbReference type="SAM" id="Phobius"/>
    </source>
</evidence>
<feature type="transmembrane region" description="Helical" evidence="1">
    <location>
        <begin position="65"/>
        <end position="88"/>
    </location>
</feature>
<feature type="non-terminal residue" evidence="2">
    <location>
        <position position="118"/>
    </location>
</feature>
<reference evidence="2" key="1">
    <citation type="submission" date="2018-07" db="EMBL/GenBank/DDBJ databases">
        <authorList>
            <consortium name="GenomeTrakr network: Whole genome sequencing for foodborne pathogen traceback"/>
        </authorList>
    </citation>
    <scope>NUCLEOTIDE SEQUENCE</scope>
    <source>
        <strain evidence="2">FSIS1503455</strain>
    </source>
</reference>
<dbReference type="AlphaFoldDB" id="A0A5X5IR47"/>
<gene>
    <name evidence="2" type="ORF">ATM10_24770</name>
</gene>
<feature type="transmembrane region" description="Helical" evidence="1">
    <location>
        <begin position="12"/>
        <end position="37"/>
    </location>
</feature>
<proteinExistence type="predicted"/>